<evidence type="ECO:0000256" key="5">
    <source>
        <dbReference type="HAMAP-Rule" id="MF_00209"/>
    </source>
</evidence>
<accession>A0ABW9R1D4</accession>
<feature type="binding site" evidence="5">
    <location>
        <position position="56"/>
    </location>
    <ligand>
        <name>Mg(2+)</name>
        <dbReference type="ChEBI" id="CHEBI:18420"/>
        <label>2</label>
    </ligand>
</feature>
<comment type="cofactor">
    <cofactor evidence="1 5">
        <name>Mg(2+)</name>
        <dbReference type="ChEBI" id="CHEBI:18420"/>
    </cofactor>
</comment>
<comment type="catalytic activity">
    <reaction evidence="5">
        <text>diphosphate + H2O = 2 phosphate + H(+)</text>
        <dbReference type="Rhea" id="RHEA:24576"/>
        <dbReference type="ChEBI" id="CHEBI:15377"/>
        <dbReference type="ChEBI" id="CHEBI:15378"/>
        <dbReference type="ChEBI" id="CHEBI:33019"/>
        <dbReference type="ChEBI" id="CHEBI:43474"/>
        <dbReference type="EC" id="3.6.1.1"/>
    </reaction>
</comment>
<dbReference type="EMBL" id="WJHE01001045">
    <property type="protein sequence ID" value="MST34508.1"/>
    <property type="molecule type" value="Genomic_DNA"/>
</dbReference>
<reference evidence="6 7" key="1">
    <citation type="submission" date="2019-11" db="EMBL/GenBank/DDBJ databases">
        <title>Acidiferrimicrobium australis gen. nov., sp. nov., an acidophilic and obligately heterotrophic, member of the Actinobacteria that catalyses dissimilatory oxido- reduction of iron isolated from metal-rich acidic water in Chile.</title>
        <authorList>
            <person name="Gonzalez D."/>
            <person name="Huber K."/>
            <person name="Hedrich S."/>
            <person name="Rojas-Villalobos C."/>
            <person name="Quatrini R."/>
            <person name="Dinamarca M.A."/>
            <person name="Schwarz A."/>
            <person name="Canales C."/>
            <person name="Nancucheo I."/>
        </authorList>
    </citation>
    <scope>NUCLEOTIDE SEQUENCE [LARGE SCALE GENOMIC DNA]</scope>
    <source>
        <strain evidence="6 7">USS-CCA1</strain>
    </source>
</reference>
<evidence type="ECO:0000313" key="6">
    <source>
        <dbReference type="EMBL" id="MST34508.1"/>
    </source>
</evidence>
<feature type="binding site" evidence="5">
    <location>
        <position position="56"/>
    </location>
    <ligand>
        <name>Mg(2+)</name>
        <dbReference type="ChEBI" id="CHEBI:18420"/>
        <label>1</label>
    </ligand>
</feature>
<gene>
    <name evidence="5" type="primary">ppa</name>
    <name evidence="6" type="ORF">GHK86_17495</name>
</gene>
<keyword evidence="4 5" id="KW-0460">Magnesium</keyword>
<dbReference type="PANTHER" id="PTHR10286">
    <property type="entry name" value="INORGANIC PYROPHOSPHATASE"/>
    <property type="match status" value="1"/>
</dbReference>
<keyword evidence="3 5" id="KW-0378">Hydrolase</keyword>
<proteinExistence type="inferred from homology"/>
<comment type="subcellular location">
    <subcellularLocation>
        <location evidence="5">Cytoplasm</location>
    </subcellularLocation>
</comment>
<protein>
    <recommendedName>
        <fullName evidence="5">Inorganic pyrophosphatase</fullName>
        <ecNumber evidence="5">3.6.1.1</ecNumber>
    </recommendedName>
    <alternativeName>
        <fullName evidence="5">Pyrophosphate phospho-hydrolase</fullName>
        <shortName evidence="5">PPase</shortName>
    </alternativeName>
</protein>
<comment type="similarity">
    <text evidence="5">Belongs to the PPase family.</text>
</comment>
<feature type="binding site" evidence="5">
    <location>
        <position position="88"/>
    </location>
    <ligand>
        <name>Mg(2+)</name>
        <dbReference type="ChEBI" id="CHEBI:18420"/>
        <label>3</label>
    </ligand>
</feature>
<dbReference type="CDD" id="cd00412">
    <property type="entry name" value="pyrophosphatase"/>
    <property type="match status" value="1"/>
</dbReference>
<dbReference type="Proteomes" id="UP000437736">
    <property type="component" value="Unassembled WGS sequence"/>
</dbReference>
<feature type="active site" description="Proton acceptor" evidence="5">
    <location>
        <position position="88"/>
    </location>
</feature>
<dbReference type="Gene3D" id="3.90.80.10">
    <property type="entry name" value="Inorganic pyrophosphatase"/>
    <property type="match status" value="1"/>
</dbReference>
<keyword evidence="5" id="KW-0963">Cytoplasm</keyword>
<feature type="binding site" evidence="5">
    <location>
        <position position="41"/>
    </location>
    <ligand>
        <name>substrate</name>
    </ligand>
</feature>
<evidence type="ECO:0000256" key="2">
    <source>
        <dbReference type="ARBA" id="ARBA00022723"/>
    </source>
</evidence>
<feature type="binding site" evidence="5">
    <location>
        <position position="16"/>
    </location>
    <ligand>
        <name>substrate</name>
    </ligand>
</feature>
<comment type="subunit">
    <text evidence="5">Homohexamer.</text>
</comment>
<evidence type="ECO:0000313" key="7">
    <source>
        <dbReference type="Proteomes" id="UP000437736"/>
    </source>
</evidence>
<evidence type="ECO:0000256" key="1">
    <source>
        <dbReference type="ARBA" id="ARBA00001946"/>
    </source>
</evidence>
<feature type="binding site" evidence="5">
    <location>
        <position position="29"/>
    </location>
    <ligand>
        <name>substrate</name>
    </ligand>
</feature>
<feature type="binding site" evidence="5">
    <location>
        <position position="51"/>
    </location>
    <ligand>
        <name>Mg(2+)</name>
        <dbReference type="ChEBI" id="CHEBI:18420"/>
        <label>1</label>
    </ligand>
</feature>
<keyword evidence="7" id="KW-1185">Reference proteome</keyword>
<dbReference type="InterPro" id="IPR036649">
    <property type="entry name" value="Pyrophosphatase_sf"/>
</dbReference>
<comment type="caution">
    <text evidence="6">The sequence shown here is derived from an EMBL/GenBank/DDBJ whole genome shotgun (WGS) entry which is preliminary data.</text>
</comment>
<evidence type="ECO:0000256" key="4">
    <source>
        <dbReference type="ARBA" id="ARBA00022842"/>
    </source>
</evidence>
<name>A0ABW9R1D4_9ACTN</name>
<organism evidence="6 7">
    <name type="scientific">Acidiferrimicrobium australe</name>
    <dbReference type="NCBI Taxonomy" id="2664430"/>
    <lineage>
        <taxon>Bacteria</taxon>
        <taxon>Bacillati</taxon>
        <taxon>Actinomycetota</taxon>
        <taxon>Acidimicrobiia</taxon>
        <taxon>Acidimicrobiales</taxon>
        <taxon>Acidimicrobiaceae</taxon>
        <taxon>Acidiferrimicrobium</taxon>
    </lineage>
</organism>
<dbReference type="Pfam" id="PF00719">
    <property type="entry name" value="Pyrophosphatase"/>
    <property type="match status" value="1"/>
</dbReference>
<feature type="binding site" evidence="5">
    <location>
        <position position="125"/>
    </location>
    <ligand>
        <name>substrate</name>
    </ligand>
</feature>
<dbReference type="SUPFAM" id="SSF50324">
    <property type="entry name" value="Inorganic pyrophosphatase"/>
    <property type="match status" value="1"/>
</dbReference>
<dbReference type="EC" id="3.6.1.1" evidence="5"/>
<feature type="binding site" evidence="5">
    <location>
        <position position="8"/>
    </location>
    <ligand>
        <name>Mg(2+)</name>
        <dbReference type="ChEBI" id="CHEBI:18420"/>
        <label>2</label>
    </ligand>
</feature>
<dbReference type="PROSITE" id="PS00387">
    <property type="entry name" value="PPASE"/>
    <property type="match status" value="1"/>
</dbReference>
<feature type="binding site" evidence="5">
    <location>
        <position position="88"/>
    </location>
    <ligand>
        <name>Mg(2+)</name>
        <dbReference type="ChEBI" id="CHEBI:18420"/>
        <label>1</label>
    </ligand>
</feature>
<comment type="function">
    <text evidence="5">Catalyzes the hydrolysis of inorganic pyrophosphate (PPi) forming two phosphate ions.</text>
</comment>
<dbReference type="HAMAP" id="MF_00209">
    <property type="entry name" value="Inorganic_PPase"/>
    <property type="match status" value="1"/>
</dbReference>
<sequence>MEIEVVVEIPKGNRNKYEADERGAIWLDRMLFTATRYPADYGYVPGTLAEDGDPMDAMVLLDEPTFPGCHIHARPVGVFLMTDEEGEDAKLLCVPSSDPRTADVTELSHVRSHELAEIAHFFEIYKALEPGKDTEPRGWRGREVAEDRIERARRMYREK</sequence>
<evidence type="ECO:0000256" key="3">
    <source>
        <dbReference type="ARBA" id="ARBA00022801"/>
    </source>
</evidence>
<keyword evidence="2 5" id="KW-0479">Metal-binding</keyword>
<dbReference type="InterPro" id="IPR008162">
    <property type="entry name" value="Pyrophosphatase"/>
</dbReference>
<feature type="binding site" evidence="5">
    <location>
        <position position="83"/>
    </location>
    <ligand>
        <name>Mg(2+)</name>
        <dbReference type="ChEBI" id="CHEBI:18420"/>
        <label>3</label>
    </ligand>
</feature>